<proteinExistence type="predicted"/>
<name>A0ABM4CFH8_HYDVU</name>
<evidence type="ECO:0000256" key="1">
    <source>
        <dbReference type="SAM" id="SignalP"/>
    </source>
</evidence>
<protein>
    <submittedName>
        <fullName evidence="3">Uncharacterized protein LOC136084393 isoform X1</fullName>
    </submittedName>
</protein>
<evidence type="ECO:0000313" key="2">
    <source>
        <dbReference type="Proteomes" id="UP001652625"/>
    </source>
</evidence>
<sequence>MDINKMKLVILACLIPILLAELEIKSKNCNSEWKLIRKMACFEAKNEHPALVPINTKGWLSKIKLGNANGVLKCSLQSTGSKFGCYSNGTFLNIYITDNKRKLIFPSANQKLTYGSKAYKLPGFSANDTEVTFSNLDYPVPYLIEEQFIQIWNGEDLFDYTEADNSGKVCVDVYGIFL</sequence>
<dbReference type="GeneID" id="136084393"/>
<reference evidence="3" key="1">
    <citation type="submission" date="2025-08" db="UniProtKB">
        <authorList>
            <consortium name="RefSeq"/>
        </authorList>
    </citation>
    <scope>IDENTIFICATION</scope>
</reference>
<organism evidence="2 3">
    <name type="scientific">Hydra vulgaris</name>
    <name type="common">Hydra</name>
    <name type="synonym">Hydra attenuata</name>
    <dbReference type="NCBI Taxonomy" id="6087"/>
    <lineage>
        <taxon>Eukaryota</taxon>
        <taxon>Metazoa</taxon>
        <taxon>Cnidaria</taxon>
        <taxon>Hydrozoa</taxon>
        <taxon>Hydroidolina</taxon>
        <taxon>Anthoathecata</taxon>
        <taxon>Aplanulata</taxon>
        <taxon>Hydridae</taxon>
        <taxon>Hydra</taxon>
    </lineage>
</organism>
<keyword evidence="1" id="KW-0732">Signal</keyword>
<accession>A0ABM4CFH8</accession>
<keyword evidence="2" id="KW-1185">Reference proteome</keyword>
<feature type="signal peptide" evidence="1">
    <location>
        <begin position="1"/>
        <end position="20"/>
    </location>
</feature>
<gene>
    <name evidence="3" type="primary">LOC136084393</name>
</gene>
<dbReference type="Proteomes" id="UP001652625">
    <property type="component" value="Chromosome 08"/>
</dbReference>
<feature type="chain" id="PRO_5047161583" evidence="1">
    <location>
        <begin position="21"/>
        <end position="178"/>
    </location>
</feature>
<dbReference type="RefSeq" id="XP_065660469.1">
    <property type="nucleotide sequence ID" value="XM_065804397.1"/>
</dbReference>
<evidence type="ECO:0000313" key="3">
    <source>
        <dbReference type="RefSeq" id="XP_065660469.1"/>
    </source>
</evidence>